<gene>
    <name evidence="1" type="ORF">TGGT1_409420</name>
</gene>
<evidence type="ECO:0000313" key="1">
    <source>
        <dbReference type="EMBL" id="EPR61002.1"/>
    </source>
</evidence>
<protein>
    <submittedName>
        <fullName evidence="1">Uncharacterized protein</fullName>
    </submittedName>
</protein>
<comment type="caution">
    <text evidence="1">The sequence shown here is derived from an EMBL/GenBank/DDBJ whole genome shotgun (WGS) entry which is preliminary data.</text>
</comment>
<dbReference type="Proteomes" id="UP000005641">
    <property type="component" value="Unassembled WGS sequence"/>
</dbReference>
<reference evidence="1 2" key="2">
    <citation type="submission" date="2013-05" db="EMBL/GenBank/DDBJ databases">
        <authorList>
            <person name="Sibley D."/>
            <person name="Venepally P."/>
            <person name="Karamycheva S."/>
            <person name="Hadjithomas M."/>
            <person name="Khan A."/>
            <person name="Brunk B."/>
            <person name="Roos D."/>
            <person name="Caler E."/>
            <person name="Lorenzi H."/>
        </authorList>
    </citation>
    <scope>NUCLEOTIDE SEQUENCE [LARGE SCALE GENOMIC DNA]</scope>
    <source>
        <strain evidence="1 2">GT1</strain>
    </source>
</reference>
<sequence length="118" mass="13165">MSQNTHGRDARFFSVVVFVERRLVSLSVLSVKGFLFLFPRNLLGAFRFSALRLLSFPAFYAPSPLCQQESASSFSRETVRLFTPEFSVSASLSSALRSALSLKRAALRLPALLLWFSA</sequence>
<accession>S7UTN3</accession>
<name>S7UTN3_TOXGG</name>
<dbReference type="EMBL" id="AAQM03000146">
    <property type="protein sequence ID" value="EPR61002.1"/>
    <property type="molecule type" value="Genomic_DNA"/>
</dbReference>
<organism evidence="1 2">
    <name type="scientific">Toxoplasma gondii (strain ATCC 50853 / GT1)</name>
    <dbReference type="NCBI Taxonomy" id="507601"/>
    <lineage>
        <taxon>Eukaryota</taxon>
        <taxon>Sar</taxon>
        <taxon>Alveolata</taxon>
        <taxon>Apicomplexa</taxon>
        <taxon>Conoidasida</taxon>
        <taxon>Coccidia</taxon>
        <taxon>Eucoccidiorida</taxon>
        <taxon>Eimeriorina</taxon>
        <taxon>Sarcocystidae</taxon>
        <taxon>Toxoplasma</taxon>
    </lineage>
</organism>
<reference evidence="1 2" key="1">
    <citation type="submission" date="2006-05" db="EMBL/GenBank/DDBJ databases">
        <authorList>
            <person name="Paulsen I."/>
        </authorList>
    </citation>
    <scope>NUCLEOTIDE SEQUENCE [LARGE SCALE GENOMIC DNA]</scope>
    <source>
        <strain evidence="1 2">GT1</strain>
    </source>
</reference>
<proteinExistence type="predicted"/>
<dbReference type="VEuPathDB" id="ToxoDB:TGGT1_409420"/>
<evidence type="ECO:0000313" key="2">
    <source>
        <dbReference type="Proteomes" id="UP000005641"/>
    </source>
</evidence>
<dbReference type="AlphaFoldDB" id="S7UTN3"/>